<dbReference type="GO" id="GO:0005635">
    <property type="term" value="C:nuclear envelope"/>
    <property type="evidence" value="ECO:0007669"/>
    <property type="project" value="TreeGrafter"/>
</dbReference>
<dbReference type="SUPFAM" id="SSF48371">
    <property type="entry name" value="ARM repeat"/>
    <property type="match status" value="1"/>
</dbReference>
<dbReference type="GO" id="GO:0005049">
    <property type="term" value="F:nuclear export signal receptor activity"/>
    <property type="evidence" value="ECO:0007669"/>
    <property type="project" value="TreeGrafter"/>
</dbReference>
<dbReference type="KEGG" id="qsa:O6P43_017800"/>
<dbReference type="GO" id="GO:0006611">
    <property type="term" value="P:protein export from nucleus"/>
    <property type="evidence" value="ECO:0007669"/>
    <property type="project" value="TreeGrafter"/>
</dbReference>
<dbReference type="Gene3D" id="1.25.10.10">
    <property type="entry name" value="Leucine-rich Repeat Variant"/>
    <property type="match status" value="1"/>
</dbReference>
<keyword evidence="3" id="KW-0539">Nucleus</keyword>
<dbReference type="InterPro" id="IPR011989">
    <property type="entry name" value="ARM-like"/>
</dbReference>
<organism evidence="5 6">
    <name type="scientific">Quillaja saponaria</name>
    <name type="common">Soap bark tree</name>
    <dbReference type="NCBI Taxonomy" id="32244"/>
    <lineage>
        <taxon>Eukaryota</taxon>
        <taxon>Viridiplantae</taxon>
        <taxon>Streptophyta</taxon>
        <taxon>Embryophyta</taxon>
        <taxon>Tracheophyta</taxon>
        <taxon>Spermatophyta</taxon>
        <taxon>Magnoliopsida</taxon>
        <taxon>eudicotyledons</taxon>
        <taxon>Gunneridae</taxon>
        <taxon>Pentapetalae</taxon>
        <taxon>rosids</taxon>
        <taxon>fabids</taxon>
        <taxon>Fabales</taxon>
        <taxon>Quillajaceae</taxon>
        <taxon>Quillaja</taxon>
    </lineage>
</organism>
<dbReference type="PROSITE" id="PS50166">
    <property type="entry name" value="IMPORTIN_B_NT"/>
    <property type="match status" value="1"/>
</dbReference>
<sequence>MEWNPETLQFLSQWFIHAVSHVPKPPRQAESSLAKAAGSPNYGLAVLRLVAEPSIDVQIRQASVVNFKNHLHAGWVPAGPDDANVPTFSLILDPEEEKIKSLIVPLHAFG</sequence>
<evidence type="ECO:0000256" key="3">
    <source>
        <dbReference type="ARBA" id="ARBA00023242"/>
    </source>
</evidence>
<evidence type="ECO:0000256" key="2">
    <source>
        <dbReference type="ARBA" id="ARBA00022448"/>
    </source>
</evidence>
<comment type="caution">
    <text evidence="5">The sequence shown here is derived from an EMBL/GenBank/DDBJ whole genome shotgun (WGS) entry which is preliminary data.</text>
</comment>
<gene>
    <name evidence="5" type="ORF">O6P43_017800</name>
</gene>
<keyword evidence="6" id="KW-1185">Reference proteome</keyword>
<name>A0AAD7LR92_QUISA</name>
<proteinExistence type="predicted"/>
<evidence type="ECO:0000256" key="1">
    <source>
        <dbReference type="ARBA" id="ARBA00004123"/>
    </source>
</evidence>
<comment type="subcellular location">
    <subcellularLocation>
        <location evidence="1">Nucleus</location>
    </subcellularLocation>
</comment>
<feature type="domain" description="Importin N-terminal" evidence="4">
    <location>
        <begin position="29"/>
        <end position="109"/>
    </location>
</feature>
<dbReference type="Pfam" id="PF03810">
    <property type="entry name" value="IBN_N"/>
    <property type="match status" value="1"/>
</dbReference>
<evidence type="ECO:0000259" key="4">
    <source>
        <dbReference type="PROSITE" id="PS50166"/>
    </source>
</evidence>
<dbReference type="AlphaFoldDB" id="A0AAD7LR92"/>
<reference evidence="5" key="1">
    <citation type="journal article" date="2023" name="Science">
        <title>Elucidation of the pathway for biosynthesis of saponin adjuvants from the soapbark tree.</title>
        <authorList>
            <person name="Reed J."/>
            <person name="Orme A."/>
            <person name="El-Demerdash A."/>
            <person name="Owen C."/>
            <person name="Martin L.B.B."/>
            <person name="Misra R.C."/>
            <person name="Kikuchi S."/>
            <person name="Rejzek M."/>
            <person name="Martin A.C."/>
            <person name="Harkess A."/>
            <person name="Leebens-Mack J."/>
            <person name="Louveau T."/>
            <person name="Stephenson M.J."/>
            <person name="Osbourn A."/>
        </authorList>
    </citation>
    <scope>NUCLEOTIDE SEQUENCE</scope>
    <source>
        <strain evidence="5">S10</strain>
    </source>
</reference>
<evidence type="ECO:0000313" key="5">
    <source>
        <dbReference type="EMBL" id="KAJ7962597.1"/>
    </source>
</evidence>
<dbReference type="GO" id="GO:0006606">
    <property type="term" value="P:protein import into nucleus"/>
    <property type="evidence" value="ECO:0007669"/>
    <property type="project" value="TreeGrafter"/>
</dbReference>
<dbReference type="SMART" id="SM00913">
    <property type="entry name" value="IBN_N"/>
    <property type="match status" value="1"/>
</dbReference>
<dbReference type="Proteomes" id="UP001163823">
    <property type="component" value="Chromosome 7"/>
</dbReference>
<evidence type="ECO:0000313" key="6">
    <source>
        <dbReference type="Proteomes" id="UP001163823"/>
    </source>
</evidence>
<dbReference type="GO" id="GO:0005829">
    <property type="term" value="C:cytosol"/>
    <property type="evidence" value="ECO:0007669"/>
    <property type="project" value="TreeGrafter"/>
</dbReference>
<dbReference type="EMBL" id="JARAOO010000007">
    <property type="protein sequence ID" value="KAJ7962597.1"/>
    <property type="molecule type" value="Genomic_DNA"/>
</dbReference>
<accession>A0AAD7LR92</accession>
<dbReference type="InterPro" id="IPR016024">
    <property type="entry name" value="ARM-type_fold"/>
</dbReference>
<dbReference type="PANTHER" id="PTHR10997:SF8">
    <property type="entry name" value="EXPORTIN-2"/>
    <property type="match status" value="1"/>
</dbReference>
<dbReference type="GO" id="GO:0031267">
    <property type="term" value="F:small GTPase binding"/>
    <property type="evidence" value="ECO:0007669"/>
    <property type="project" value="InterPro"/>
</dbReference>
<protein>
    <submittedName>
        <fullName evidence="5">Exportin-2-like</fullName>
    </submittedName>
</protein>
<keyword evidence="2" id="KW-0813">Transport</keyword>
<dbReference type="InterPro" id="IPR001494">
    <property type="entry name" value="Importin-beta_N"/>
</dbReference>
<dbReference type="PANTHER" id="PTHR10997">
    <property type="entry name" value="IMPORTIN-7, 8, 11"/>
    <property type="match status" value="1"/>
</dbReference>